<dbReference type="GO" id="GO:0006526">
    <property type="term" value="P:L-arginine biosynthetic process"/>
    <property type="evidence" value="ECO:0007669"/>
    <property type="project" value="InterPro"/>
</dbReference>
<dbReference type="InterPro" id="IPR011650">
    <property type="entry name" value="Peptidase_M20_dimer"/>
</dbReference>
<evidence type="ECO:0000256" key="3">
    <source>
        <dbReference type="ARBA" id="ARBA00023285"/>
    </source>
</evidence>
<dbReference type="Pfam" id="PF07687">
    <property type="entry name" value="M20_dimer"/>
    <property type="match status" value="1"/>
</dbReference>
<dbReference type="GO" id="GO:0046872">
    <property type="term" value="F:metal ion binding"/>
    <property type="evidence" value="ECO:0007669"/>
    <property type="project" value="UniProtKB-KW"/>
</dbReference>
<protein>
    <submittedName>
        <fullName evidence="5">Acetylornithine deacetylase</fullName>
    </submittedName>
</protein>
<evidence type="ECO:0000313" key="6">
    <source>
        <dbReference type="Proteomes" id="UP000248012"/>
    </source>
</evidence>
<dbReference type="CDD" id="cd03894">
    <property type="entry name" value="M20_ArgE"/>
    <property type="match status" value="1"/>
</dbReference>
<dbReference type="SUPFAM" id="SSF53187">
    <property type="entry name" value="Zn-dependent exopeptidases"/>
    <property type="match status" value="1"/>
</dbReference>
<dbReference type="InterPro" id="IPR010169">
    <property type="entry name" value="AcOrn-deacetyl"/>
</dbReference>
<dbReference type="Proteomes" id="UP000248012">
    <property type="component" value="Unassembled WGS sequence"/>
</dbReference>
<dbReference type="SUPFAM" id="SSF55031">
    <property type="entry name" value="Bacterial exopeptidase dimerisation domain"/>
    <property type="match status" value="1"/>
</dbReference>
<feature type="domain" description="Peptidase M20 dimerisation" evidence="4">
    <location>
        <begin position="173"/>
        <end position="285"/>
    </location>
</feature>
<dbReference type="InterPro" id="IPR002933">
    <property type="entry name" value="Peptidase_M20"/>
</dbReference>
<dbReference type="InterPro" id="IPR036264">
    <property type="entry name" value="Bact_exopeptidase_dim_dom"/>
</dbReference>
<evidence type="ECO:0000256" key="2">
    <source>
        <dbReference type="ARBA" id="ARBA00022801"/>
    </source>
</evidence>
<evidence type="ECO:0000259" key="4">
    <source>
        <dbReference type="Pfam" id="PF07687"/>
    </source>
</evidence>
<comment type="caution">
    <text evidence="5">The sequence shown here is derived from an EMBL/GenBank/DDBJ whole genome shotgun (WGS) entry which is preliminary data.</text>
</comment>
<proteinExistence type="predicted"/>
<dbReference type="PANTHER" id="PTHR43808:SF31">
    <property type="entry name" value="N-ACETYL-L-CITRULLINE DEACETYLASE"/>
    <property type="match status" value="1"/>
</dbReference>
<dbReference type="NCBIfam" id="NF005710">
    <property type="entry name" value="PRK07522.1"/>
    <property type="match status" value="1"/>
</dbReference>
<keyword evidence="6" id="KW-1185">Reference proteome</keyword>
<sequence length="388" mass="42137">MTERLSPLDLMTKLVSFPTVSSLSNLPLIDWVEEYLNAHGIRTHRHYNEDREKAALFAHVGPEVEGAVVLSGHTDVVPVEGQPWADDPFTVVERDGRYYGRGCCDMKGFDALAIWALVEAKHRGVTRPLQIALSYDEETGCTGAPPMIAAMQGVLPKGEAVIVGEPSSMDIVTGHKGGASYATHVIGFDVHSSLMHTGVNAIMEGAKLITWANDQNAANRALAPSAVAAIFEPPWTTVHVGTIRGGTAHNITARDCWFDLDFRVLPDEDPVAWRAAYFDRVAEVEAEMQSVRPEARIEIEEVFSIPPLRPEQDGAAEALARRVTGANGSKVVSYGTEAGHFQTAGYSVVVCGPGDIAQAHQPDEFIEKSQFEAGHAFMRRLLDQLAEG</sequence>
<keyword evidence="3" id="KW-0170">Cobalt</keyword>
<organism evidence="5 6">
    <name type="scientific">Litorivita pollutaquae</name>
    <dbReference type="NCBI Taxonomy" id="2200892"/>
    <lineage>
        <taxon>Bacteria</taxon>
        <taxon>Pseudomonadati</taxon>
        <taxon>Pseudomonadota</taxon>
        <taxon>Alphaproteobacteria</taxon>
        <taxon>Rhodobacterales</taxon>
        <taxon>Paracoccaceae</taxon>
        <taxon>Litorivita</taxon>
    </lineage>
</organism>
<dbReference type="AlphaFoldDB" id="A0A2V4NE58"/>
<gene>
    <name evidence="5" type="primary">argE</name>
    <name evidence="5" type="ORF">DI396_06195</name>
</gene>
<dbReference type="GO" id="GO:0008777">
    <property type="term" value="F:acetylornithine deacetylase activity"/>
    <property type="evidence" value="ECO:0007669"/>
    <property type="project" value="TreeGrafter"/>
</dbReference>
<dbReference type="PANTHER" id="PTHR43808">
    <property type="entry name" value="ACETYLORNITHINE DEACETYLASE"/>
    <property type="match status" value="1"/>
</dbReference>
<evidence type="ECO:0000313" key="5">
    <source>
        <dbReference type="EMBL" id="PYC48553.1"/>
    </source>
</evidence>
<dbReference type="RefSeq" id="WP_110795287.1">
    <property type="nucleotide sequence ID" value="NZ_KZ826482.1"/>
</dbReference>
<keyword evidence="2" id="KW-0378">Hydrolase</keyword>
<reference evidence="5 6" key="1">
    <citation type="submission" date="2018-05" db="EMBL/GenBank/DDBJ databases">
        <title>Oceanovita maritima gen. nov., sp. nov., a marine bacterium in the family Rhodobacteraceae isolated from surface seawater of Lundu port Xiamen, China.</title>
        <authorList>
            <person name="Hetharua B.H."/>
            <person name="Min D."/>
            <person name="Liao H."/>
            <person name="Tian Y."/>
        </authorList>
    </citation>
    <scope>NUCLEOTIDE SEQUENCE [LARGE SCALE GENOMIC DNA]</scope>
    <source>
        <strain evidence="5 6">FSX-11</strain>
    </source>
</reference>
<keyword evidence="1" id="KW-0479">Metal-binding</keyword>
<dbReference type="InterPro" id="IPR050072">
    <property type="entry name" value="Peptidase_M20A"/>
</dbReference>
<dbReference type="Gene3D" id="3.40.630.10">
    <property type="entry name" value="Zn peptidases"/>
    <property type="match status" value="1"/>
</dbReference>
<dbReference type="EMBL" id="QFVT01000003">
    <property type="protein sequence ID" value="PYC48553.1"/>
    <property type="molecule type" value="Genomic_DNA"/>
</dbReference>
<dbReference type="Gene3D" id="3.30.70.360">
    <property type="match status" value="1"/>
</dbReference>
<dbReference type="Pfam" id="PF01546">
    <property type="entry name" value="Peptidase_M20"/>
    <property type="match status" value="1"/>
</dbReference>
<name>A0A2V4NE58_9RHOB</name>
<dbReference type="NCBIfam" id="TIGR01892">
    <property type="entry name" value="AcOrn-deacetyl"/>
    <property type="match status" value="1"/>
</dbReference>
<dbReference type="OrthoDB" id="9809784at2"/>
<evidence type="ECO:0000256" key="1">
    <source>
        <dbReference type="ARBA" id="ARBA00022723"/>
    </source>
</evidence>
<accession>A0A2V4NE58</accession>